<dbReference type="OrthoDB" id="9780149at2"/>
<feature type="region of interest" description="Disordered" evidence="1">
    <location>
        <begin position="321"/>
        <end position="343"/>
    </location>
</feature>
<dbReference type="InterPro" id="IPR027417">
    <property type="entry name" value="P-loop_NTPase"/>
</dbReference>
<keyword evidence="4" id="KW-1185">Reference proteome</keyword>
<dbReference type="EMBL" id="PSNW01000003">
    <property type="protein sequence ID" value="PPE74463.1"/>
    <property type="molecule type" value="Genomic_DNA"/>
</dbReference>
<dbReference type="SUPFAM" id="SSF52540">
    <property type="entry name" value="P-loop containing nucleoside triphosphate hydrolases"/>
    <property type="match status" value="1"/>
</dbReference>
<dbReference type="InterPro" id="IPR052026">
    <property type="entry name" value="ExeA_AAA_ATPase_DNA-bind"/>
</dbReference>
<dbReference type="Gene3D" id="3.40.50.300">
    <property type="entry name" value="P-loop containing nucleotide triphosphate hydrolases"/>
    <property type="match status" value="1"/>
</dbReference>
<evidence type="ECO:0000256" key="1">
    <source>
        <dbReference type="SAM" id="MobiDB-lite"/>
    </source>
</evidence>
<accession>A0A2S5THK4</accession>
<dbReference type="SUPFAM" id="SSF47090">
    <property type="entry name" value="PGBD-like"/>
    <property type="match status" value="1"/>
</dbReference>
<dbReference type="SMART" id="SM00382">
    <property type="entry name" value="AAA"/>
    <property type="match status" value="1"/>
</dbReference>
<comment type="caution">
    <text evidence="3">The sequence shown here is derived from an EMBL/GenBank/DDBJ whole genome shotgun (WGS) entry which is preliminary data.</text>
</comment>
<evidence type="ECO:0000313" key="4">
    <source>
        <dbReference type="Proteomes" id="UP000238220"/>
    </source>
</evidence>
<reference evidence="3 4" key="1">
    <citation type="submission" date="2018-02" db="EMBL/GenBank/DDBJ databases">
        <title>Genome sequencing of Solimonas sp. HR-BB.</title>
        <authorList>
            <person name="Lee Y."/>
            <person name="Jeon C.O."/>
        </authorList>
    </citation>
    <scope>NUCLEOTIDE SEQUENCE [LARGE SCALE GENOMIC DNA]</scope>
    <source>
        <strain evidence="3 4">HR-BB</strain>
    </source>
</reference>
<name>A0A2S5THK4_9GAMM</name>
<dbReference type="Pfam" id="PF13401">
    <property type="entry name" value="AAA_22"/>
    <property type="match status" value="1"/>
</dbReference>
<dbReference type="InterPro" id="IPR003593">
    <property type="entry name" value="AAA+_ATPase"/>
</dbReference>
<gene>
    <name evidence="3" type="ORF">C3942_06765</name>
</gene>
<dbReference type="InterPro" id="IPR049945">
    <property type="entry name" value="AAA_22"/>
</dbReference>
<dbReference type="CDD" id="cd00009">
    <property type="entry name" value="AAA"/>
    <property type="match status" value="1"/>
</dbReference>
<protein>
    <recommendedName>
        <fullName evidence="2">AAA+ ATPase domain-containing protein</fullName>
    </recommendedName>
</protein>
<dbReference type="Gene3D" id="1.10.101.10">
    <property type="entry name" value="PGBD-like superfamily/PGBD"/>
    <property type="match status" value="1"/>
</dbReference>
<dbReference type="GO" id="GO:0016887">
    <property type="term" value="F:ATP hydrolysis activity"/>
    <property type="evidence" value="ECO:0007669"/>
    <property type="project" value="InterPro"/>
</dbReference>
<dbReference type="InterPro" id="IPR036366">
    <property type="entry name" value="PGBDSf"/>
</dbReference>
<dbReference type="PANTHER" id="PTHR35894">
    <property type="entry name" value="GENERAL SECRETION PATHWAY PROTEIN A-RELATED"/>
    <property type="match status" value="1"/>
</dbReference>
<evidence type="ECO:0000313" key="3">
    <source>
        <dbReference type="EMBL" id="PPE74463.1"/>
    </source>
</evidence>
<organism evidence="3 4">
    <name type="scientific">Solimonas fluminis</name>
    <dbReference type="NCBI Taxonomy" id="2086571"/>
    <lineage>
        <taxon>Bacteria</taxon>
        <taxon>Pseudomonadati</taxon>
        <taxon>Pseudomonadota</taxon>
        <taxon>Gammaproteobacteria</taxon>
        <taxon>Nevskiales</taxon>
        <taxon>Nevskiaceae</taxon>
        <taxon>Solimonas</taxon>
    </lineage>
</organism>
<dbReference type="PANTHER" id="PTHR35894:SF1">
    <property type="entry name" value="PHOSPHORIBULOKINASE _ URIDINE KINASE FAMILY"/>
    <property type="match status" value="1"/>
</dbReference>
<feature type="domain" description="AAA+ ATPase" evidence="2">
    <location>
        <begin position="42"/>
        <end position="184"/>
    </location>
</feature>
<evidence type="ECO:0000259" key="2">
    <source>
        <dbReference type="SMART" id="SM00382"/>
    </source>
</evidence>
<proteinExistence type="predicted"/>
<sequence>MYTQFFHLREMPFAITPDPAYLYMSPRHQEALGHLLYGTGQHGGFVQLTGEVGTGKTTIVRTLLDQRLADVDVAMVHNPRQSEMEFVQSICDELHVGYQAPVTLKTLVDALNSHLLKSHAEGRRTVLIIDEAQNLRPEVLEQVRLLTNLETTKDKLLRIMLIGQPELSELLARPDLRQLAQRITARFHLTPLSAAETTEYIQHRLRVAGAETEIFTPAACQQVHRYARGIPRLINIVCDRALLGAYSQGQRRITPEMIRHAAREAIGELPTTFDPGAPRRWASIETLSAVALAVCTLAFLYTFVIAPRLQAEAPAAAAPAPAVAPAGAPPAAPGAASPAAPPALPASQMEQLLRMPQPLPDLMGQLVRLWGAQLRLPRGGNPCEALSRDRLECYRSNGSWSDLGQINRPAILVLKLPQGEQHVLLRELTTTHAGFDTPFGVVRVALSELDTLWSGDFLLLWRRDTAEAPLRPGDRSPAVPLVWERLAELDGIAIPPEVNTYFGRKLEDALRQFQHQRGLPVDGVLNTRTLIALGDGQPSTPTLLGNPR</sequence>
<dbReference type="Gene3D" id="3.90.70.10">
    <property type="entry name" value="Cysteine proteinases"/>
    <property type="match status" value="1"/>
</dbReference>
<dbReference type="AlphaFoldDB" id="A0A2S5THK4"/>
<dbReference type="InterPro" id="IPR002477">
    <property type="entry name" value="Peptidoglycan-bd-like"/>
</dbReference>
<dbReference type="Proteomes" id="UP000238220">
    <property type="component" value="Unassembled WGS sequence"/>
</dbReference>
<dbReference type="InterPro" id="IPR036365">
    <property type="entry name" value="PGBD-like_sf"/>
</dbReference>
<dbReference type="Pfam" id="PF01471">
    <property type="entry name" value="PG_binding_1"/>
    <property type="match status" value="1"/>
</dbReference>